<proteinExistence type="predicted"/>
<dbReference type="Proteomes" id="UP000232003">
    <property type="component" value="Chromosome"/>
</dbReference>
<keyword evidence="2" id="KW-1185">Reference proteome</keyword>
<organism evidence="1 2">
    <name type="scientific">Nostoc flagelliforme CCNUN1</name>
    <dbReference type="NCBI Taxonomy" id="2038116"/>
    <lineage>
        <taxon>Bacteria</taxon>
        <taxon>Bacillati</taxon>
        <taxon>Cyanobacteriota</taxon>
        <taxon>Cyanophyceae</taxon>
        <taxon>Nostocales</taxon>
        <taxon>Nostocaceae</taxon>
        <taxon>Nostoc</taxon>
    </lineage>
</organism>
<evidence type="ECO:0000313" key="2">
    <source>
        <dbReference type="Proteomes" id="UP000232003"/>
    </source>
</evidence>
<evidence type="ECO:0000313" key="1">
    <source>
        <dbReference type="EMBL" id="AUB40597.1"/>
    </source>
</evidence>
<accession>A0A2K8SYS2</accession>
<reference evidence="1 2" key="1">
    <citation type="submission" date="2017-11" db="EMBL/GenBank/DDBJ databases">
        <title>Complete genome of a free-living desiccation-tolerant cyanobacterium and its photosynthetic adaptation to extreme terrestrial habitat.</title>
        <authorList>
            <person name="Shang J."/>
        </authorList>
    </citation>
    <scope>NUCLEOTIDE SEQUENCE [LARGE SCALE GENOMIC DNA]</scope>
    <source>
        <strain evidence="1 2">CCNUN1</strain>
    </source>
</reference>
<dbReference type="KEGG" id="nfl:COO91_06614"/>
<sequence>MGSRSLTAFPLGNLTHFWSPKLSHNDNFYVKTQTDHCK</sequence>
<name>A0A2K8SYS2_9NOSO</name>
<protein>
    <submittedName>
        <fullName evidence="1">Uncharacterized protein</fullName>
    </submittedName>
</protein>
<gene>
    <name evidence="1" type="ORF">COO91_06614</name>
</gene>
<dbReference type="EMBL" id="CP024785">
    <property type="protein sequence ID" value="AUB40597.1"/>
    <property type="molecule type" value="Genomic_DNA"/>
</dbReference>
<dbReference type="AlphaFoldDB" id="A0A2K8SYS2"/>